<dbReference type="Pfam" id="PF05117">
    <property type="entry name" value="DUF695"/>
    <property type="match status" value="1"/>
</dbReference>
<feature type="domain" description="DUF695" evidence="1">
    <location>
        <begin position="5"/>
        <end position="137"/>
    </location>
</feature>
<dbReference type="InterPro" id="IPR016097">
    <property type="entry name" value="DUF695"/>
</dbReference>
<proteinExistence type="predicted"/>
<dbReference type="GeneID" id="303487366"/>
<organism evidence="3 4">
    <name type="scientific">Blastomonas fulva</name>
    <dbReference type="NCBI Taxonomy" id="1550728"/>
    <lineage>
        <taxon>Bacteria</taxon>
        <taxon>Pseudomonadati</taxon>
        <taxon>Pseudomonadota</taxon>
        <taxon>Alphaproteobacteria</taxon>
        <taxon>Sphingomonadales</taxon>
        <taxon>Sphingomonadaceae</taxon>
        <taxon>Blastomonas</taxon>
    </lineage>
</organism>
<evidence type="ECO:0000259" key="2">
    <source>
        <dbReference type="Pfam" id="PF06877"/>
    </source>
</evidence>
<protein>
    <recommendedName>
        <fullName evidence="5">DUF695 domain-containing protein</fullName>
    </recommendedName>
</protein>
<dbReference type="Pfam" id="PF06877">
    <property type="entry name" value="RraB"/>
    <property type="match status" value="1"/>
</dbReference>
<keyword evidence="4" id="KW-1185">Reference proteome</keyword>
<name>A0ABM6MAG7_9SPHN</name>
<dbReference type="Gene3D" id="3.30.70.970">
    <property type="entry name" value="RraB-like"/>
    <property type="match status" value="1"/>
</dbReference>
<reference evidence="3 4" key="1">
    <citation type="submission" date="2017-03" db="EMBL/GenBank/DDBJ databases">
        <title>Complete genome sequence of Blastomonas fulva degrading microcsystin LR.</title>
        <authorList>
            <person name="Lee H.-g."/>
            <person name="Jin L."/>
            <person name="oh H.-M."/>
        </authorList>
    </citation>
    <scope>NUCLEOTIDE SEQUENCE [LARGE SCALE GENOMIC DNA]</scope>
    <source>
        <strain evidence="3 4">T2</strain>
    </source>
</reference>
<dbReference type="Proteomes" id="UP000258016">
    <property type="component" value="Chromosome"/>
</dbReference>
<accession>A0ABM6MAG7</accession>
<dbReference type="InterPro" id="IPR009671">
    <property type="entry name" value="RraB_dom"/>
</dbReference>
<gene>
    <name evidence="3" type="ORF">B5J99_17385</name>
</gene>
<feature type="domain" description="Regulator of ribonuclease activity B" evidence="2">
    <location>
        <begin position="148"/>
        <end position="241"/>
    </location>
</feature>
<dbReference type="EMBL" id="CP020083">
    <property type="protein sequence ID" value="ASR53012.1"/>
    <property type="molecule type" value="Genomic_DNA"/>
</dbReference>
<dbReference type="SUPFAM" id="SSF89946">
    <property type="entry name" value="Hypothetical protein VC0424"/>
    <property type="match status" value="1"/>
</dbReference>
<dbReference type="InterPro" id="IPR036701">
    <property type="entry name" value="RraB-like_sf"/>
</dbReference>
<dbReference type="RefSeq" id="WP_117353115.1">
    <property type="nucleotide sequence ID" value="NZ_CP020083.1"/>
</dbReference>
<evidence type="ECO:0000259" key="1">
    <source>
        <dbReference type="Pfam" id="PF05117"/>
    </source>
</evidence>
<evidence type="ECO:0000313" key="4">
    <source>
        <dbReference type="Proteomes" id="UP000258016"/>
    </source>
</evidence>
<evidence type="ECO:0008006" key="5">
    <source>
        <dbReference type="Google" id="ProtNLM"/>
    </source>
</evidence>
<sequence length="249" mass="27222">MKSSENWNFYALRVDGSPASNCVDIGVADAAPVPGFGTLSFLSVKMNMPRPDGLSSNEEFETLSQIESTLQAFVDPSPSLRYVGRSTHDGGRDFFFYSKGDELGAVAEHMVAAWPGYEFSHGSQPDPDWGVYWRFLYPSAEDFQRMGNRDVLEQLRIHGDDHAVPREIDHYAVFEAGGDVEGFMAALPDTLVGEALVNEDADGTTTVAFKTFGCPAEIDDLTIDLFRAAKDHGGDYDGWGCVAVPSQCN</sequence>
<evidence type="ECO:0000313" key="3">
    <source>
        <dbReference type="EMBL" id="ASR53012.1"/>
    </source>
</evidence>